<feature type="domain" description="PHD-type" evidence="8">
    <location>
        <begin position="457"/>
        <end position="502"/>
    </location>
</feature>
<dbReference type="GO" id="GO:0005634">
    <property type="term" value="C:nucleus"/>
    <property type="evidence" value="ECO:0007669"/>
    <property type="project" value="UniProtKB-SubCell"/>
</dbReference>
<evidence type="ECO:0000313" key="10">
    <source>
        <dbReference type="EMBL" id="KAJ7948732.1"/>
    </source>
</evidence>
<dbReference type="AlphaFoldDB" id="A0AAD7PB44"/>
<dbReference type="InterPro" id="IPR013083">
    <property type="entry name" value="Znf_RING/FYVE/PHD"/>
</dbReference>
<evidence type="ECO:0000256" key="7">
    <source>
        <dbReference type="SAM" id="MobiDB-lite"/>
    </source>
</evidence>
<dbReference type="Pfam" id="PF00628">
    <property type="entry name" value="PHD"/>
    <property type="match status" value="1"/>
</dbReference>
<dbReference type="InterPro" id="IPR001965">
    <property type="entry name" value="Znf_PHD"/>
</dbReference>
<keyword evidence="11" id="KW-1185">Reference proteome</keyword>
<feature type="region of interest" description="Disordered" evidence="7">
    <location>
        <begin position="100"/>
        <end position="125"/>
    </location>
</feature>
<evidence type="ECO:0000256" key="5">
    <source>
        <dbReference type="ARBA" id="ARBA00023242"/>
    </source>
</evidence>
<keyword evidence="2" id="KW-0479">Metal-binding</keyword>
<proteinExistence type="predicted"/>
<dbReference type="InterPro" id="IPR000182">
    <property type="entry name" value="GNAT_dom"/>
</dbReference>
<feature type="domain" description="N-acetyltransferase" evidence="9">
    <location>
        <begin position="607"/>
        <end position="757"/>
    </location>
</feature>
<dbReference type="SUPFAM" id="SSF55729">
    <property type="entry name" value="Acyl-CoA N-acyltransferases (Nat)"/>
    <property type="match status" value="1"/>
</dbReference>
<evidence type="ECO:0000256" key="1">
    <source>
        <dbReference type="ARBA" id="ARBA00004123"/>
    </source>
</evidence>
<dbReference type="Pfam" id="PF16135">
    <property type="entry name" value="TDBD"/>
    <property type="match status" value="1"/>
</dbReference>
<evidence type="ECO:0000259" key="8">
    <source>
        <dbReference type="PROSITE" id="PS50016"/>
    </source>
</evidence>
<gene>
    <name evidence="10" type="ORF">O6P43_029171</name>
</gene>
<evidence type="ECO:0000256" key="3">
    <source>
        <dbReference type="ARBA" id="ARBA00022771"/>
    </source>
</evidence>
<dbReference type="EMBL" id="JARAOO010000012">
    <property type="protein sequence ID" value="KAJ7948732.1"/>
    <property type="molecule type" value="Genomic_DNA"/>
</dbReference>
<keyword evidence="5" id="KW-0539">Nucleus</keyword>
<dbReference type="InterPro" id="IPR019787">
    <property type="entry name" value="Znf_PHD-finger"/>
</dbReference>
<protein>
    <submittedName>
        <fullName evidence="10">Increased DNA methylation 1</fullName>
    </submittedName>
</protein>
<dbReference type="Proteomes" id="UP001163823">
    <property type="component" value="Chromosome 12"/>
</dbReference>
<dbReference type="PANTHER" id="PTHR46508">
    <property type="entry name" value="PHD FINGER FAMILY PROTEIN"/>
    <property type="match status" value="1"/>
</dbReference>
<dbReference type="InterPro" id="IPR032308">
    <property type="entry name" value="TDBD"/>
</dbReference>
<keyword evidence="3 6" id="KW-0863">Zinc-finger</keyword>
<dbReference type="Gene3D" id="3.30.40.10">
    <property type="entry name" value="Zinc/RING finger domain, C3HC4 (zinc finger)"/>
    <property type="match status" value="1"/>
</dbReference>
<comment type="subcellular location">
    <subcellularLocation>
        <location evidence="1">Nucleus</location>
    </subcellularLocation>
</comment>
<evidence type="ECO:0000313" key="11">
    <source>
        <dbReference type="Proteomes" id="UP001163823"/>
    </source>
</evidence>
<reference evidence="10" key="1">
    <citation type="journal article" date="2023" name="Science">
        <title>Elucidation of the pathway for biosynthesis of saponin adjuvants from the soapbark tree.</title>
        <authorList>
            <person name="Reed J."/>
            <person name="Orme A."/>
            <person name="El-Demerdash A."/>
            <person name="Owen C."/>
            <person name="Martin L.B.B."/>
            <person name="Misra R.C."/>
            <person name="Kikuchi S."/>
            <person name="Rejzek M."/>
            <person name="Martin A.C."/>
            <person name="Harkess A."/>
            <person name="Leebens-Mack J."/>
            <person name="Louveau T."/>
            <person name="Stephenson M.J."/>
            <person name="Osbourn A."/>
        </authorList>
    </citation>
    <scope>NUCLEOTIDE SEQUENCE</scope>
    <source>
        <strain evidence="10">S10</strain>
    </source>
</reference>
<dbReference type="Pfam" id="PF23209">
    <property type="entry name" value="IDM1_C"/>
    <property type="match status" value="1"/>
</dbReference>
<organism evidence="10 11">
    <name type="scientific">Quillaja saponaria</name>
    <name type="common">Soap bark tree</name>
    <dbReference type="NCBI Taxonomy" id="32244"/>
    <lineage>
        <taxon>Eukaryota</taxon>
        <taxon>Viridiplantae</taxon>
        <taxon>Streptophyta</taxon>
        <taxon>Embryophyta</taxon>
        <taxon>Tracheophyta</taxon>
        <taxon>Spermatophyta</taxon>
        <taxon>Magnoliopsida</taxon>
        <taxon>eudicotyledons</taxon>
        <taxon>Gunneridae</taxon>
        <taxon>Pentapetalae</taxon>
        <taxon>rosids</taxon>
        <taxon>fabids</taxon>
        <taxon>Fabales</taxon>
        <taxon>Quillajaceae</taxon>
        <taxon>Quillaja</taxon>
    </lineage>
</organism>
<evidence type="ECO:0000256" key="2">
    <source>
        <dbReference type="ARBA" id="ARBA00022723"/>
    </source>
</evidence>
<dbReference type="PANTHER" id="PTHR46508:SF2">
    <property type="entry name" value="INCREASED DNA METHYLATION 1"/>
    <property type="match status" value="1"/>
</dbReference>
<dbReference type="SUPFAM" id="SSF57903">
    <property type="entry name" value="FYVE/PHD zinc finger"/>
    <property type="match status" value="1"/>
</dbReference>
<feature type="compositionally biased region" description="Basic and acidic residues" evidence="7">
    <location>
        <begin position="106"/>
        <end position="125"/>
    </location>
</feature>
<dbReference type="GO" id="GO:0016747">
    <property type="term" value="F:acyltransferase activity, transferring groups other than amino-acyl groups"/>
    <property type="evidence" value="ECO:0007669"/>
    <property type="project" value="InterPro"/>
</dbReference>
<dbReference type="InterPro" id="IPR016181">
    <property type="entry name" value="Acyl_CoA_acyltransferase"/>
</dbReference>
<dbReference type="SMART" id="SM00249">
    <property type="entry name" value="PHD"/>
    <property type="match status" value="2"/>
</dbReference>
<name>A0AAD7PB44_QUISA</name>
<sequence length="973" mass="107382">MPVFRILDDGNLSACCEQTNNGAPKLLTGVSVSMSNREDVHLVDNGNSMGEQFLGISASKASSLDLASLPDCGLDNTCILLNACRYNVPVTYGNCMSLHGGPETSSSREGDCTNSQRSDKQSSRHNLETLMEDEGDVEMINTVDQSALVEVQVIDTVGSYLQGSLDGHPCCTGDDVVYSHDAEAVCQSQLSEENVGESSGISECETKNACAAADVNMKKKVRRKCKKISEIKLSMLYQSDMLGSTFGDKVHLKKRSSKFKKSLPNLSGSRTGKRKYSGCQIEDDDLLVSAIIKNKDFSLSATRSSREESCKSRAFRKRKSKKGRCRLLPRSLGNGGKHFKDGKLHFMGARTVLSWLIDTGVISINDVIQYRNSKDDAVTKDGLVSRDGIICKCCSKVLTISEFKIHAGFRLNRLCLNLFMESGEPFTLCLLRAWSAEYKARKSGNQVVRTDENDKNDDSCGLCGDGGELICCDNCPSTFHQACLCTKDLPEGSWYCTNCTCHICGNLVNDKDALSSFDGFQCSQCERKYHEICLREKGMHGGAVSDTWFCGGSCQEVYSGLQSRVGFINHSADGFSWMLVRCIQDDQRIHSAQWFALKADCNSRLAVALTIMEECFLSMVDPRTGINMIPQLLYNWGSNFARLDFHGFYAMVLEKDDVIITVASIRVHGTTVAEMPLIATCSRYRRQGMCRRLMSAIEEMLMSFKVEKLVISAIPDLVETWTKGFGFKPVDDFEKQNLKKINLMVFPGTVLLKKPLYENQKVDQESPLKIDGTRQCPSSPLRTDGTTEVAISLKGGSMAERVQQCVVNTCNGVSGDSETKLSKGKTLPEPEATLEVDSNGQPVKTSLETEGPAEVSNCFRGEEIIEFVKQPDETMPMNGKSQQETEVGSRMLIVDKAVHQFSGNHCTNNNGAESEGRLIADQNIRVGDRVENTLQDHFSKLSCKTLGGSNHDKDLNVESSGMYDETQLSWEQQ</sequence>
<dbReference type="KEGG" id="qsa:O6P43_029171"/>
<evidence type="ECO:0000256" key="6">
    <source>
        <dbReference type="PROSITE-ProRule" id="PRU00146"/>
    </source>
</evidence>
<dbReference type="CDD" id="cd04301">
    <property type="entry name" value="NAT_SF"/>
    <property type="match status" value="1"/>
</dbReference>
<dbReference type="PROSITE" id="PS50016">
    <property type="entry name" value="ZF_PHD_2"/>
    <property type="match status" value="1"/>
</dbReference>
<dbReference type="GO" id="GO:0008270">
    <property type="term" value="F:zinc ion binding"/>
    <property type="evidence" value="ECO:0007669"/>
    <property type="project" value="UniProtKB-KW"/>
</dbReference>
<keyword evidence="4" id="KW-0862">Zinc</keyword>
<dbReference type="PROSITE" id="PS51186">
    <property type="entry name" value="GNAT"/>
    <property type="match status" value="1"/>
</dbReference>
<comment type="caution">
    <text evidence="10">The sequence shown here is derived from an EMBL/GenBank/DDBJ whole genome shotgun (WGS) entry which is preliminary data.</text>
</comment>
<evidence type="ECO:0000256" key="4">
    <source>
        <dbReference type="ARBA" id="ARBA00022833"/>
    </source>
</evidence>
<dbReference type="Gene3D" id="3.40.630.30">
    <property type="match status" value="1"/>
</dbReference>
<accession>A0AAD7PB44</accession>
<evidence type="ECO:0000259" key="9">
    <source>
        <dbReference type="PROSITE" id="PS51186"/>
    </source>
</evidence>
<dbReference type="InterPro" id="IPR056511">
    <property type="entry name" value="IDM1_C"/>
</dbReference>
<feature type="region of interest" description="Disordered" evidence="7">
    <location>
        <begin position="949"/>
        <end position="973"/>
    </location>
</feature>
<dbReference type="InterPro" id="IPR011011">
    <property type="entry name" value="Znf_FYVE_PHD"/>
</dbReference>